<evidence type="ECO:0000313" key="4">
    <source>
        <dbReference type="Proteomes" id="UP000318878"/>
    </source>
</evidence>
<dbReference type="Proteomes" id="UP000318878">
    <property type="component" value="Unassembled WGS sequence"/>
</dbReference>
<reference evidence="3 4" key="1">
    <citation type="submission" date="2019-02" db="EMBL/GenBank/DDBJ databases">
        <title>Deep-cultivation of Planctomycetes and their phenomic and genomic characterization uncovers novel biology.</title>
        <authorList>
            <person name="Wiegand S."/>
            <person name="Jogler M."/>
            <person name="Boedeker C."/>
            <person name="Pinto D."/>
            <person name="Vollmers J."/>
            <person name="Rivas-Marin E."/>
            <person name="Kohn T."/>
            <person name="Peeters S.H."/>
            <person name="Heuer A."/>
            <person name="Rast P."/>
            <person name="Oberbeckmann S."/>
            <person name="Bunk B."/>
            <person name="Jeske O."/>
            <person name="Meyerdierks A."/>
            <person name="Storesund J.E."/>
            <person name="Kallscheuer N."/>
            <person name="Luecker S."/>
            <person name="Lage O.M."/>
            <person name="Pohl T."/>
            <person name="Merkel B.J."/>
            <person name="Hornburger P."/>
            <person name="Mueller R.-W."/>
            <person name="Bruemmer F."/>
            <person name="Labrenz M."/>
            <person name="Spormann A.M."/>
            <person name="Op Den Camp H."/>
            <person name="Overmann J."/>
            <person name="Amann R."/>
            <person name="Jetten M.S.M."/>
            <person name="Mascher T."/>
            <person name="Medema M.H."/>
            <person name="Devos D.P."/>
            <person name="Kaster A.-K."/>
            <person name="Ovreas L."/>
            <person name="Rohde M."/>
            <person name="Galperin M.Y."/>
            <person name="Jogler C."/>
        </authorList>
    </citation>
    <scope>NUCLEOTIDE SEQUENCE [LARGE SCALE GENOMIC DNA]</scope>
    <source>
        <strain evidence="3 4">Enr8</strain>
    </source>
</reference>
<dbReference type="RefSeq" id="WP_146436146.1">
    <property type="nucleotide sequence ID" value="NZ_SJPF01000006.1"/>
</dbReference>
<keyword evidence="2" id="KW-0472">Membrane</keyword>
<evidence type="ECO:0008006" key="5">
    <source>
        <dbReference type="Google" id="ProtNLM"/>
    </source>
</evidence>
<protein>
    <recommendedName>
        <fullName evidence="5">J domain-containing protein</fullName>
    </recommendedName>
</protein>
<feature type="region of interest" description="Disordered" evidence="1">
    <location>
        <begin position="123"/>
        <end position="147"/>
    </location>
</feature>
<organism evidence="3 4">
    <name type="scientific">Blastopirellula retiformator</name>
    <dbReference type="NCBI Taxonomy" id="2527970"/>
    <lineage>
        <taxon>Bacteria</taxon>
        <taxon>Pseudomonadati</taxon>
        <taxon>Planctomycetota</taxon>
        <taxon>Planctomycetia</taxon>
        <taxon>Pirellulales</taxon>
        <taxon>Pirellulaceae</taxon>
        <taxon>Blastopirellula</taxon>
    </lineage>
</organism>
<proteinExistence type="predicted"/>
<keyword evidence="2" id="KW-1133">Transmembrane helix</keyword>
<dbReference type="AlphaFoldDB" id="A0A5C5UV00"/>
<feature type="region of interest" description="Disordered" evidence="1">
    <location>
        <begin position="203"/>
        <end position="280"/>
    </location>
</feature>
<keyword evidence="4" id="KW-1185">Reference proteome</keyword>
<sequence>MTDPNNPYYRWLGLSVYGRPDYYALLGLRTYETDPQAIAAGGEQAFLRVQTQHGGAEEASRQQILQEITAARACLQDPGQKAIYDQQLQQFYAQYGGAQYGGAQQGGAPYAAPQYGANPAYLAPQGGGQPAGPAMPTPPAAASGAAEPAVAVGNSGASSAKRAKSRAKRGSGAFWASALTVLALAAAAGGGYIYWQSTQTPEKVAQDDPVEPAPTIDEPEVDQKPTEKKKKERKFLSDKRPTADELAGSIPGLGDPKERMDQMGEMPKPKPPAKPKATPAEESQLRSAIKTAWGQLDAGDYHAAQTTMAGVAKLTKTEEGEAEFKRVDQLAKDLVAFHRAVDLSLAKLQGGEQLQVGTTEFSVASKTDTHLVLRVAGQSKSYELENLPEGLRRALALYGLPGDDAKKKLVEGSFLLFSEIADPDHAMNVWKEAAAQGADISSYVALADEKKRYAPTQRPASTTVAMTDEPEMTSTTPPTGMTPEPMMTTPPGMTPPGMALPSVDSLAVDDKSIAVELGQTLTAAKQALSERRPKDAQRMLNNASLLATLPEHQEKLARLQELTDNIQRFWQAVSDEIAGLTADTDLTVGSTVARIVENRADYLVLRVNGENKRYTLSDMPAGLAMHFAKENLSGDEGNAKVVCGSFLFVAPDGGTERAVAMWSEAKLAGADLGDLPKIVDDNYNLADDLLVQVPVPADDSLMEATAEFQGKWAAQFASAKRSSDHTELAKKLLSAGKSLDGETELQFVTFRYALAEAAKGDQLSLCDEIVDAWAKRFEIDPLEWNLKSFQLASASESSKQQESVAQYALTLAPELAKAGRRDDALAVAKVAETAAKKARNKQLSDQIAELQNSL</sequence>
<name>A0A5C5UV00_9BACT</name>
<evidence type="ECO:0000256" key="1">
    <source>
        <dbReference type="SAM" id="MobiDB-lite"/>
    </source>
</evidence>
<dbReference type="EMBL" id="SJPF01000006">
    <property type="protein sequence ID" value="TWT29968.1"/>
    <property type="molecule type" value="Genomic_DNA"/>
</dbReference>
<comment type="caution">
    <text evidence="3">The sequence shown here is derived from an EMBL/GenBank/DDBJ whole genome shotgun (WGS) entry which is preliminary data.</text>
</comment>
<dbReference type="OrthoDB" id="291480at2"/>
<evidence type="ECO:0000313" key="3">
    <source>
        <dbReference type="EMBL" id="TWT29968.1"/>
    </source>
</evidence>
<feature type="compositionally biased region" description="Basic and acidic residues" evidence="1">
    <location>
        <begin position="234"/>
        <end position="243"/>
    </location>
</feature>
<evidence type="ECO:0000256" key="2">
    <source>
        <dbReference type="SAM" id="Phobius"/>
    </source>
</evidence>
<feature type="transmembrane region" description="Helical" evidence="2">
    <location>
        <begin position="172"/>
        <end position="195"/>
    </location>
</feature>
<accession>A0A5C5UV00</accession>
<keyword evidence="2" id="KW-0812">Transmembrane</keyword>
<gene>
    <name evidence="3" type="ORF">Enr8_46250</name>
</gene>